<reference evidence="7 8" key="1">
    <citation type="submission" date="2018-11" db="EMBL/GenBank/DDBJ databases">
        <title>Genome sequencing of Lautropia sp. KCOM 2505 (= ChDC F240).</title>
        <authorList>
            <person name="Kook J.-K."/>
            <person name="Park S.-N."/>
            <person name="Lim Y.K."/>
        </authorList>
    </citation>
    <scope>NUCLEOTIDE SEQUENCE [LARGE SCALE GENOMIC DNA]</scope>
    <source>
        <strain evidence="7 8">KCOM 2505</strain>
    </source>
</reference>
<gene>
    <name evidence="7" type="primary">lptG</name>
    <name evidence="7" type="ORF">EHV23_01980</name>
</gene>
<feature type="transmembrane region" description="Helical" evidence="6">
    <location>
        <begin position="98"/>
        <end position="118"/>
    </location>
</feature>
<organism evidence="7 8">
    <name type="scientific">Lautropia dentalis</name>
    <dbReference type="NCBI Taxonomy" id="2490857"/>
    <lineage>
        <taxon>Bacteria</taxon>
        <taxon>Pseudomonadati</taxon>
        <taxon>Pseudomonadota</taxon>
        <taxon>Betaproteobacteria</taxon>
        <taxon>Burkholderiales</taxon>
        <taxon>Burkholderiaceae</taxon>
        <taxon>Lautropia</taxon>
    </lineage>
</organism>
<dbReference type="GO" id="GO:0055085">
    <property type="term" value="P:transmembrane transport"/>
    <property type="evidence" value="ECO:0007669"/>
    <property type="project" value="InterPro"/>
</dbReference>
<feature type="transmembrane region" description="Helical" evidence="6">
    <location>
        <begin position="12"/>
        <end position="30"/>
    </location>
</feature>
<comment type="caution">
    <text evidence="7">The sequence shown here is derived from an EMBL/GenBank/DDBJ whole genome shotgun (WGS) entry which is preliminary data.</text>
</comment>
<evidence type="ECO:0000256" key="2">
    <source>
        <dbReference type="ARBA" id="ARBA00022475"/>
    </source>
</evidence>
<evidence type="ECO:0000256" key="3">
    <source>
        <dbReference type="ARBA" id="ARBA00022692"/>
    </source>
</evidence>
<feature type="transmembrane region" description="Helical" evidence="6">
    <location>
        <begin position="50"/>
        <end position="77"/>
    </location>
</feature>
<dbReference type="OrthoDB" id="9776227at2"/>
<dbReference type="EMBL" id="RRUE01000001">
    <property type="protein sequence ID" value="RRN45051.1"/>
    <property type="molecule type" value="Genomic_DNA"/>
</dbReference>
<dbReference type="Pfam" id="PF03739">
    <property type="entry name" value="LptF_LptG"/>
    <property type="match status" value="1"/>
</dbReference>
<dbReference type="RefSeq" id="WP_125094482.1">
    <property type="nucleotide sequence ID" value="NZ_RRUE01000001.1"/>
</dbReference>
<evidence type="ECO:0000256" key="1">
    <source>
        <dbReference type="ARBA" id="ARBA00004651"/>
    </source>
</evidence>
<dbReference type="NCBIfam" id="TIGR04408">
    <property type="entry name" value="LptG_lptG"/>
    <property type="match status" value="1"/>
</dbReference>
<name>A0A426FQY2_9BURK</name>
<dbReference type="AlphaFoldDB" id="A0A426FQY2"/>
<keyword evidence="4 6" id="KW-1133">Transmembrane helix</keyword>
<dbReference type="InterPro" id="IPR030923">
    <property type="entry name" value="LptG"/>
</dbReference>
<evidence type="ECO:0000313" key="8">
    <source>
        <dbReference type="Proteomes" id="UP000270261"/>
    </source>
</evidence>
<dbReference type="GO" id="GO:0015920">
    <property type="term" value="P:lipopolysaccharide transport"/>
    <property type="evidence" value="ECO:0007669"/>
    <property type="project" value="TreeGrafter"/>
</dbReference>
<evidence type="ECO:0000256" key="4">
    <source>
        <dbReference type="ARBA" id="ARBA00022989"/>
    </source>
</evidence>
<dbReference type="Proteomes" id="UP000270261">
    <property type="component" value="Unassembled WGS sequence"/>
</dbReference>
<dbReference type="PANTHER" id="PTHR33529">
    <property type="entry name" value="SLR0882 PROTEIN-RELATED"/>
    <property type="match status" value="1"/>
</dbReference>
<keyword evidence="3 6" id="KW-0812">Transmembrane</keyword>
<comment type="subcellular location">
    <subcellularLocation>
        <location evidence="1">Cell membrane</location>
        <topology evidence="1">Multi-pass membrane protein</topology>
    </subcellularLocation>
</comment>
<keyword evidence="2" id="KW-1003">Cell membrane</keyword>
<keyword evidence="8" id="KW-1185">Reference proteome</keyword>
<protein>
    <submittedName>
        <fullName evidence="7">LPS export ABC transporter permease LptG</fullName>
    </submittedName>
</protein>
<evidence type="ECO:0000256" key="5">
    <source>
        <dbReference type="ARBA" id="ARBA00023136"/>
    </source>
</evidence>
<accession>A0A426FQY2</accession>
<evidence type="ECO:0000256" key="6">
    <source>
        <dbReference type="SAM" id="Phobius"/>
    </source>
</evidence>
<feature type="transmembrane region" description="Helical" evidence="6">
    <location>
        <begin position="299"/>
        <end position="318"/>
    </location>
</feature>
<feature type="transmembrane region" description="Helical" evidence="6">
    <location>
        <begin position="358"/>
        <end position="376"/>
    </location>
</feature>
<sequence>MKLIARYLTREIASGIVAVLLGFLGLFAFFDLINELDDIGQGGYRLPQAVLYVLLGLPSHIYELMPVAALIGCIYALAQFAQNSEFTAMRAAGMSRGLALRGVLVLGVFLAILTAVAGEWVAPMAEQRAQQLRMDVLGKGSGVGVFRSGLWLKDSVRGPDGQRLQTRFVNIGQLEADGGLSRVEIHEFDPEFRLTAVIHAERGRYQRAARGEPSRWRLEGVETTYFDVKKTATGYDALHAAVEKTPEFTWISELNPALLSVLAIAPDRMSALALWRYTSHLKENAQNANRYELALWKKVIYPLAIIVMLMLALPFGYLQARAGGIGLKLFFGISLGVVFYILNGLFSNLGLINTWPPWLAVSIPSIVFLVLALIMLNRMGRT</sequence>
<dbReference type="GO" id="GO:0043190">
    <property type="term" value="C:ATP-binding cassette (ABC) transporter complex"/>
    <property type="evidence" value="ECO:0007669"/>
    <property type="project" value="InterPro"/>
</dbReference>
<feature type="transmembrane region" description="Helical" evidence="6">
    <location>
        <begin position="325"/>
        <end position="346"/>
    </location>
</feature>
<dbReference type="InterPro" id="IPR005495">
    <property type="entry name" value="LptG/LptF_permease"/>
</dbReference>
<keyword evidence="5 6" id="KW-0472">Membrane</keyword>
<proteinExistence type="predicted"/>
<dbReference type="PANTHER" id="PTHR33529:SF2">
    <property type="entry name" value="LIPOPOLYSACCHARIDE EXPORT SYSTEM PERMEASE PROTEIN LPTG"/>
    <property type="match status" value="1"/>
</dbReference>
<evidence type="ECO:0000313" key="7">
    <source>
        <dbReference type="EMBL" id="RRN45051.1"/>
    </source>
</evidence>